<dbReference type="EMBL" id="WVIE01000023">
    <property type="protein sequence ID" value="NDJ19030.1"/>
    <property type="molecule type" value="Genomic_DNA"/>
</dbReference>
<evidence type="ECO:0000256" key="1">
    <source>
        <dbReference type="SAM" id="MobiDB-lite"/>
    </source>
</evidence>
<feature type="signal peptide" evidence="2">
    <location>
        <begin position="1"/>
        <end position="24"/>
    </location>
</feature>
<dbReference type="AlphaFoldDB" id="A0A8J7Z487"/>
<evidence type="ECO:0000256" key="2">
    <source>
        <dbReference type="SAM" id="SignalP"/>
    </source>
</evidence>
<comment type="caution">
    <text evidence="3">The sequence shown here is derived from an EMBL/GenBank/DDBJ whole genome shotgun (WGS) entry which is preliminary data.</text>
</comment>
<reference evidence="3" key="1">
    <citation type="submission" date="2019-12" db="EMBL/GenBank/DDBJ databases">
        <title>High-Quality draft genome sequences of three cyanobacteria isolated from the limestone walls of the Old Cathedral of Coimbra.</title>
        <authorList>
            <person name="Tiago I."/>
            <person name="Soares F."/>
            <person name="Portugal A."/>
        </authorList>
    </citation>
    <scope>NUCLEOTIDE SEQUENCE</scope>
    <source>
        <strain evidence="3">A</strain>
    </source>
</reference>
<evidence type="ECO:0000313" key="4">
    <source>
        <dbReference type="Proteomes" id="UP000646053"/>
    </source>
</evidence>
<proteinExistence type="predicted"/>
<sequence length="361" mass="38659">MKRLVCVALSLAALVLGAAKSAQASPGLNFAPPALKTLSPTPRPELLPAPTQIDGRGTLKRDMPTKQKEDSPQPPPPVAEPVKPARVAVEFQPSPRLAPQRSTQNSINPAPAKLPRLIEPAPVDSAPRRSILLSPDQLFEGGSNSLVATAVGSAEGTRTPDGGKTWAYYGHVDPGNAVWNLGSFSYQHGARSPEEADARQLSRLRQQFEVIRQTAERNGVQLSLEEQLNAIDLANQAPLAALAQGGYVERLRQAQTEGFRGTDAVLRARTYAYINPATNRWDAPGLGNTESSISRDQARRLDAIAQALSVHPVARQPAASAAPRENASPSKPNLPEPNLSPSEPDATMSSLASEHRLRQQK</sequence>
<feature type="compositionally biased region" description="Low complexity" evidence="1">
    <location>
        <begin position="80"/>
        <end position="89"/>
    </location>
</feature>
<keyword evidence="4" id="KW-1185">Reference proteome</keyword>
<feature type="compositionally biased region" description="Basic and acidic residues" evidence="1">
    <location>
        <begin position="57"/>
        <end position="71"/>
    </location>
</feature>
<accession>A0A8J7Z487</accession>
<name>A0A8J7Z487_9CYAN</name>
<gene>
    <name evidence="3" type="ORF">GS601_17350</name>
</gene>
<feature type="region of interest" description="Disordered" evidence="1">
    <location>
        <begin position="313"/>
        <end position="361"/>
    </location>
</feature>
<evidence type="ECO:0000313" key="3">
    <source>
        <dbReference type="EMBL" id="NDJ19030.1"/>
    </source>
</evidence>
<keyword evidence="2" id="KW-0732">Signal</keyword>
<feature type="region of interest" description="Disordered" evidence="1">
    <location>
        <begin position="35"/>
        <end position="122"/>
    </location>
</feature>
<dbReference type="RefSeq" id="WP_162424557.1">
    <property type="nucleotide sequence ID" value="NZ_WVIE01000023.1"/>
</dbReference>
<protein>
    <submittedName>
        <fullName evidence="3">Uncharacterized protein</fullName>
    </submittedName>
</protein>
<feature type="chain" id="PRO_5035312346" evidence="2">
    <location>
        <begin position="25"/>
        <end position="361"/>
    </location>
</feature>
<dbReference type="Proteomes" id="UP000646053">
    <property type="component" value="Unassembled WGS sequence"/>
</dbReference>
<organism evidence="3 4">
    <name type="scientific">Myxacorys almedinensis A</name>
    <dbReference type="NCBI Taxonomy" id="2690445"/>
    <lineage>
        <taxon>Bacteria</taxon>
        <taxon>Bacillati</taxon>
        <taxon>Cyanobacteriota</taxon>
        <taxon>Cyanophyceae</taxon>
        <taxon>Leptolyngbyales</taxon>
        <taxon>Leptolyngbyaceae</taxon>
        <taxon>Myxacorys</taxon>
        <taxon>Myxacorys almedinensis</taxon>
    </lineage>
</organism>